<dbReference type="EMBL" id="JADCUA010000008">
    <property type="protein sequence ID" value="KAH9837857.1"/>
    <property type="molecule type" value="Genomic_DNA"/>
</dbReference>
<feature type="region of interest" description="Disordered" evidence="1">
    <location>
        <begin position="905"/>
        <end position="934"/>
    </location>
</feature>
<feature type="domain" description="DUF6589" evidence="2">
    <location>
        <begin position="376"/>
        <end position="779"/>
    </location>
</feature>
<reference evidence="3 4" key="1">
    <citation type="journal article" date="2021" name="Environ. Microbiol.">
        <title>Gene family expansions and transcriptome signatures uncover fungal adaptations to wood decay.</title>
        <authorList>
            <person name="Hage H."/>
            <person name="Miyauchi S."/>
            <person name="Viragh M."/>
            <person name="Drula E."/>
            <person name="Min B."/>
            <person name="Chaduli D."/>
            <person name="Navarro D."/>
            <person name="Favel A."/>
            <person name="Norest M."/>
            <person name="Lesage-Meessen L."/>
            <person name="Balint B."/>
            <person name="Merenyi Z."/>
            <person name="de Eugenio L."/>
            <person name="Morin E."/>
            <person name="Martinez A.T."/>
            <person name="Baldrian P."/>
            <person name="Stursova M."/>
            <person name="Martinez M.J."/>
            <person name="Novotny C."/>
            <person name="Magnuson J.K."/>
            <person name="Spatafora J.W."/>
            <person name="Maurice S."/>
            <person name="Pangilinan J."/>
            <person name="Andreopoulos W."/>
            <person name="LaButti K."/>
            <person name="Hundley H."/>
            <person name="Na H."/>
            <person name="Kuo A."/>
            <person name="Barry K."/>
            <person name="Lipzen A."/>
            <person name="Henrissat B."/>
            <person name="Riley R."/>
            <person name="Ahrendt S."/>
            <person name="Nagy L.G."/>
            <person name="Grigoriev I.V."/>
            <person name="Martin F."/>
            <person name="Rosso M.N."/>
        </authorList>
    </citation>
    <scope>NUCLEOTIDE SEQUENCE [LARGE SCALE GENOMIC DNA]</scope>
    <source>
        <strain evidence="3 4">CIRM-BRFM 1785</strain>
    </source>
</reference>
<evidence type="ECO:0000256" key="1">
    <source>
        <dbReference type="SAM" id="MobiDB-lite"/>
    </source>
</evidence>
<sequence>MPHSLKFDNTYWQDILPDEVRKAPDDERIHLLASLLVFLNVPVHRFLGFIFSSDHEVVKIRVGQFMGYHKSMFNPEDRFQPLGLFKMWHEKWPKSRTNLMELIVQPYARDIALSESNRVIRDRQLQIRLSKLTVNGIRNLLAPGNVAMRLEELAPFTSSLLHVFSASPNEYRSVVLTKRKGRRGQDDQTRGGAQDDEDSDGWESGEEVEEDSPGEGMAPDGEEPRFGTQWRRVYEGFSRNPSFAVLVAIALLALVRNRATNVLALPFGLFLGISGTSSRVLSVLSDMGLSVSITTIERLKEQISNDAAQHAINLLKSDTMFCVILDNIDIYLRKFQERITNRNAMIHATNVAVIAINNADAAALNLQSKLDLRGKRMTAHFDDIRPTEDDGNHMRVAFEGLVAGMLVRYAPGSKSWEDRQQWLDTIEGYMPKDRPLPPVVTDTRPLGVVDVNSGSKKGVIEALQEIQEKSTVPREKWSEQPRVFQGDWLTVSNLRAARRERVDDVDAMERLEYVEEVSALWHFALNSTHMIMRVHFGNAVTDHASLAKHKGLLQRTWDAKKPNYAAAKALIRHSLIARLLHCVMVIEGFKRWSDLTKWKPDLDDIQRIAREIVRRYSTAGVALTQAQAAGDDWFAHEVYFMRDALFFCRFEHAVSIADAGAVLRVLKYWAFAFRGAGQHNYARECVDLLIRWKYETTDAMRAVLEKAWFVNRWGKPGRWIAADLYLEQCNYWVKRVYIAHGNGVSIDYIMKKGSACVEAFRLTSHLFANFFGDPDRHRRSKEIAFINDMRILVEGMIVDGAHVVAAGKHHVPAATSSRGKGKKKADSPRRSAVADVMSLGAEIWQNGKFTDYVQSTAYDRELGYPIASGELANSRSNDHSTPFHTDTAFDSQDNPLQYDSYVDLHGDSDDHTTNGSTSGGLGGGGEFATGTEND</sequence>
<feature type="region of interest" description="Disordered" evidence="1">
    <location>
        <begin position="176"/>
        <end position="225"/>
    </location>
</feature>
<accession>A0ABQ8KIP0</accession>
<feature type="compositionally biased region" description="Gly residues" evidence="1">
    <location>
        <begin position="917"/>
        <end position="927"/>
    </location>
</feature>
<evidence type="ECO:0000313" key="4">
    <source>
        <dbReference type="Proteomes" id="UP000814176"/>
    </source>
</evidence>
<feature type="region of interest" description="Disordered" evidence="1">
    <location>
        <begin position="873"/>
        <end position="893"/>
    </location>
</feature>
<organism evidence="3 4">
    <name type="scientific">Rhodofomes roseus</name>
    <dbReference type="NCBI Taxonomy" id="34475"/>
    <lineage>
        <taxon>Eukaryota</taxon>
        <taxon>Fungi</taxon>
        <taxon>Dikarya</taxon>
        <taxon>Basidiomycota</taxon>
        <taxon>Agaricomycotina</taxon>
        <taxon>Agaricomycetes</taxon>
        <taxon>Polyporales</taxon>
        <taxon>Rhodofomes</taxon>
    </lineage>
</organism>
<evidence type="ECO:0000313" key="3">
    <source>
        <dbReference type="EMBL" id="KAH9837857.1"/>
    </source>
</evidence>
<feature type="compositionally biased region" description="Acidic residues" evidence="1">
    <location>
        <begin position="194"/>
        <end position="213"/>
    </location>
</feature>
<name>A0ABQ8KIP0_9APHY</name>
<dbReference type="Proteomes" id="UP000814176">
    <property type="component" value="Unassembled WGS sequence"/>
</dbReference>
<keyword evidence="4" id="KW-1185">Reference proteome</keyword>
<dbReference type="RefSeq" id="XP_047779895.1">
    <property type="nucleotide sequence ID" value="XM_047927362.1"/>
</dbReference>
<proteinExistence type="predicted"/>
<gene>
    <name evidence="3" type="ORF">C8Q71DRAFT_857035</name>
</gene>
<feature type="region of interest" description="Disordered" evidence="1">
    <location>
        <begin position="811"/>
        <end position="831"/>
    </location>
</feature>
<comment type="caution">
    <text evidence="3">The sequence shown here is derived from an EMBL/GenBank/DDBJ whole genome shotgun (WGS) entry which is preliminary data.</text>
</comment>
<protein>
    <recommendedName>
        <fullName evidence="2">DUF6589 domain-containing protein</fullName>
    </recommendedName>
</protein>
<evidence type="ECO:0000259" key="2">
    <source>
        <dbReference type="Pfam" id="PF20231"/>
    </source>
</evidence>
<dbReference type="InterPro" id="IPR046496">
    <property type="entry name" value="DUF6589"/>
</dbReference>
<dbReference type="Pfam" id="PF20231">
    <property type="entry name" value="DUF6589"/>
    <property type="match status" value="1"/>
</dbReference>
<dbReference type="GeneID" id="72008094"/>